<dbReference type="RefSeq" id="WP_020440924.1">
    <property type="nucleotide sequence ID" value="NC_021663.1"/>
</dbReference>
<feature type="transmembrane region" description="Helical" evidence="1">
    <location>
        <begin position="260"/>
        <end position="284"/>
    </location>
</feature>
<evidence type="ECO:0008006" key="4">
    <source>
        <dbReference type="Google" id="ProtNLM"/>
    </source>
</evidence>
<feature type="transmembrane region" description="Helical" evidence="1">
    <location>
        <begin position="291"/>
        <end position="309"/>
    </location>
</feature>
<dbReference type="STRING" id="1200352.A606_04565"/>
<dbReference type="HOGENOM" id="CLU_035797_0_0_11"/>
<organism evidence="2 3">
    <name type="scientific">Corynebacterium terpenotabidum Y-11</name>
    <dbReference type="NCBI Taxonomy" id="1200352"/>
    <lineage>
        <taxon>Bacteria</taxon>
        <taxon>Bacillati</taxon>
        <taxon>Actinomycetota</taxon>
        <taxon>Actinomycetes</taxon>
        <taxon>Mycobacteriales</taxon>
        <taxon>Corynebacteriaceae</taxon>
        <taxon>Corynebacterium</taxon>
    </lineage>
</organism>
<dbReference type="Proteomes" id="UP000014809">
    <property type="component" value="Chromosome"/>
</dbReference>
<accession>S4XBR8</accession>
<proteinExistence type="predicted"/>
<dbReference type="eggNOG" id="COG5650">
    <property type="taxonomic scope" value="Bacteria"/>
</dbReference>
<dbReference type="EMBL" id="CP003696">
    <property type="protein sequence ID" value="AGP30562.1"/>
    <property type="molecule type" value="Genomic_DNA"/>
</dbReference>
<keyword evidence="1" id="KW-0812">Transmembrane</keyword>
<reference evidence="2 3" key="1">
    <citation type="submission" date="2012-06" db="EMBL/GenBank/DDBJ databases">
        <title>Complete genome sequence of Corynebacterium terpenotabidum Y-11 (=DSM 44721).</title>
        <authorList>
            <person name="Ruckert C."/>
            <person name="Albersmeier A."/>
            <person name="Al-Dilaimi A."/>
            <person name="Szczepanowski R."/>
            <person name="Kalinowski J."/>
        </authorList>
    </citation>
    <scope>NUCLEOTIDE SEQUENCE [LARGE SCALE GENOMIC DNA]</scope>
    <source>
        <strain evidence="2 3">Y-11</strain>
    </source>
</reference>
<gene>
    <name evidence="2" type="ORF">A606_04565</name>
</gene>
<dbReference type="OrthoDB" id="581198at2"/>
<dbReference type="AlphaFoldDB" id="S4XBR8"/>
<feature type="transmembrane region" description="Helical" evidence="1">
    <location>
        <begin position="77"/>
        <end position="99"/>
    </location>
</feature>
<dbReference type="KEGG" id="cter:A606_04565"/>
<evidence type="ECO:0000313" key="3">
    <source>
        <dbReference type="Proteomes" id="UP000014809"/>
    </source>
</evidence>
<feature type="transmembrane region" description="Helical" evidence="1">
    <location>
        <begin position="154"/>
        <end position="177"/>
    </location>
</feature>
<keyword evidence="1" id="KW-0472">Membrane</keyword>
<name>S4XBR8_9CORY</name>
<sequence length="407" mass="43540">MSSNAYLTRPVPLALSWTVAHTLALALAALKPVVFADVRYYRQGVTDPSSGAMDEYPEVGTWPAHLVATFTWSDTSFTVGFVLLCLLCSAVFTVLLYRYDHSRQKYACWFWILFIAVSGPIVETRLDLLSGLAVAASGGLLLSRRAALRDAATALLAAATMMKLWPGILAAALVGGLRDRGTWRRVSGFVVSLGVLCTVVAIVCGPARLISPLSYQGDRGLQVESLLASPLVVAASLAPAGTWDIRNAPSKSIEISGPGVSAALTVATVLTVMTVLAALGWSLCRLRRDDWSPVPALSAMLTLIMLLILSNKVFSPQYVTWVAPLTAVVLLVAADRTVVRRTALGVLALAGLTTLIFPVFYDEIILRDPPSTAASLLLLLRAVVVVVVTIGCFRMTRTLTRDAAQSR</sequence>
<dbReference type="PATRIC" id="fig|1200352.3.peg.923"/>
<feature type="transmembrane region" description="Helical" evidence="1">
    <location>
        <begin position="343"/>
        <end position="361"/>
    </location>
</feature>
<keyword evidence="1" id="KW-1133">Transmembrane helix</keyword>
<feature type="transmembrane region" description="Helical" evidence="1">
    <location>
        <begin position="373"/>
        <end position="393"/>
    </location>
</feature>
<evidence type="ECO:0000256" key="1">
    <source>
        <dbReference type="SAM" id="Phobius"/>
    </source>
</evidence>
<feature type="transmembrane region" description="Helical" evidence="1">
    <location>
        <begin position="106"/>
        <end position="122"/>
    </location>
</feature>
<feature type="transmembrane region" description="Helical" evidence="1">
    <location>
        <begin position="189"/>
        <end position="209"/>
    </location>
</feature>
<feature type="transmembrane region" description="Helical" evidence="1">
    <location>
        <begin position="315"/>
        <end position="334"/>
    </location>
</feature>
<evidence type="ECO:0000313" key="2">
    <source>
        <dbReference type="EMBL" id="AGP30562.1"/>
    </source>
</evidence>
<keyword evidence="3" id="KW-1185">Reference proteome</keyword>
<protein>
    <recommendedName>
        <fullName evidence="4">DUF2029 domain-containing protein</fullName>
    </recommendedName>
</protein>